<dbReference type="SMART" id="SM00267">
    <property type="entry name" value="GGDEF"/>
    <property type="match status" value="2"/>
</dbReference>
<evidence type="ECO:0000313" key="3">
    <source>
        <dbReference type="EMBL" id="MST80555.1"/>
    </source>
</evidence>
<gene>
    <name evidence="3" type="ORF">FYJ61_08915</name>
</gene>
<dbReference type="EMBL" id="VUMW01000035">
    <property type="protein sequence ID" value="MST80555.1"/>
    <property type="molecule type" value="Genomic_DNA"/>
</dbReference>
<feature type="domain" description="GGDEF" evidence="2">
    <location>
        <begin position="173"/>
        <end position="294"/>
    </location>
</feature>
<dbReference type="NCBIfam" id="TIGR00229">
    <property type="entry name" value="sensory_box"/>
    <property type="match status" value="1"/>
</dbReference>
<dbReference type="PROSITE" id="PS50887">
    <property type="entry name" value="GGDEF"/>
    <property type="match status" value="2"/>
</dbReference>
<dbReference type="InterPro" id="IPR000160">
    <property type="entry name" value="GGDEF_dom"/>
</dbReference>
<feature type="domain" description="EAL" evidence="1">
    <location>
        <begin position="303"/>
        <end position="554"/>
    </location>
</feature>
<dbReference type="RefSeq" id="WP_154487463.1">
    <property type="nucleotide sequence ID" value="NZ_VUMW01000035.1"/>
</dbReference>
<dbReference type="PROSITE" id="PS50883">
    <property type="entry name" value="EAL"/>
    <property type="match status" value="1"/>
</dbReference>
<dbReference type="SUPFAM" id="SSF55073">
    <property type="entry name" value="Nucleotide cyclase"/>
    <property type="match status" value="2"/>
</dbReference>
<accession>A0A844FQR9</accession>
<dbReference type="SMART" id="SM00052">
    <property type="entry name" value="EAL"/>
    <property type="match status" value="1"/>
</dbReference>
<dbReference type="InterPro" id="IPR043128">
    <property type="entry name" value="Rev_trsase/Diguanyl_cyclase"/>
</dbReference>
<evidence type="ECO:0000313" key="4">
    <source>
        <dbReference type="Proteomes" id="UP000452141"/>
    </source>
</evidence>
<dbReference type="AlphaFoldDB" id="A0A844FQR9"/>
<protein>
    <submittedName>
        <fullName evidence="3">Diguanylate cyclase</fullName>
    </submittedName>
</protein>
<dbReference type="CDD" id="cd01948">
    <property type="entry name" value="EAL"/>
    <property type="match status" value="1"/>
</dbReference>
<sequence>MAASLYQFDQQTKNFYEKSPFPIMIYQLVDSQYQVLLLSEGYCNMVKSDRASMMAYLDQHNLSRVHPEDRSRLRNFIWQVDQKKAHRLTYRLSIEGHYHQLLAYCKTQIDNGVKLFIVHYFDITTNGQKLADQISPYVKQKTDQVDKLTGLKQIGYFEAYGATFLKKLLAKNKSAAFVLVDVNHMRAYNEKFGYEQGNQLLQQLAQSMRSLFPHALIARYFQDQFIILTANHYLSSHLKQLADSVKKTAADQITSIRCGIYVTSQAELPIAALDKARVALIYNPTAKPLHYYSPRLQEQVSRRDYVLGHFMEALEKGWITVTVQPIINLMSKNTAAFELLSRWNDPVYGTLYPKDFLPILEENHLTDYLDSYIIKESCKIWHKRYRQQLQNLPMVFNLTITDLENKTFFNQVKKILQEYQLPRQFFYFDLAIPNNADPDLVQEQLLSLRKDGFKYAFDLTSSSYPITDALIQFTFDFLKFDMTTFDVHDPKSTTLLASIVTACKHLGVRPLFKNIESQNQVDFIQSIGGIMMQGNYLAKPLPFASSIRNLSRQGFPPQRLTDRDFYRELNLINVLDPNAHFFDQEKTGLTAPVPVMVYLVEDGHVKLGYMNGAGQKLLTKLNGNLTNHLALLNGRKCNNALRFWDTIASCTDTGDTASYTIVDQSFRYRMVMQLVAKSDRCQAFLSTISEQPSRLLTFAKKDQEELAPESLWQTLTNNIKIGLFWKDQNWRFLGANQQFLDYYGLSLLDLVGRTDEELGFNINPEHFRSSEQQVLDEGVSVREYGKTLARGKVRDILAFKAPVYQDGKIAGLMGLFIDTTKNSQRLAQLENEASQDALTKLQNRHSLSHNFAYLTGRPLFVLMIDIDFFKEYNDTFGHCYGDEILKKISQNLLKIYGIGNCYRYGGDEFLVIGDFSKIEDIKAKDWQLRQALEKMEILDINLTINISVGYCYGKALTKDELEGMIHLADHNLYKVKDHGRCGIDGSRYLAEYE</sequence>
<organism evidence="3 4">
    <name type="scientific">Lactobacillus equicursoris</name>
    <dbReference type="NCBI Taxonomy" id="420645"/>
    <lineage>
        <taxon>Bacteria</taxon>
        <taxon>Bacillati</taxon>
        <taxon>Bacillota</taxon>
        <taxon>Bacilli</taxon>
        <taxon>Lactobacillales</taxon>
        <taxon>Lactobacillaceae</taxon>
        <taxon>Lactobacillus</taxon>
    </lineage>
</organism>
<dbReference type="Gene3D" id="3.30.70.270">
    <property type="match status" value="2"/>
</dbReference>
<dbReference type="Proteomes" id="UP000452141">
    <property type="component" value="Unassembled WGS sequence"/>
</dbReference>
<dbReference type="SUPFAM" id="SSF141868">
    <property type="entry name" value="EAL domain-like"/>
    <property type="match status" value="1"/>
</dbReference>
<proteinExistence type="predicted"/>
<dbReference type="Pfam" id="PF08448">
    <property type="entry name" value="PAS_4"/>
    <property type="match status" value="1"/>
</dbReference>
<evidence type="ECO:0000259" key="1">
    <source>
        <dbReference type="PROSITE" id="PS50883"/>
    </source>
</evidence>
<dbReference type="SUPFAM" id="SSF55785">
    <property type="entry name" value="PYP-like sensor domain (PAS domain)"/>
    <property type="match status" value="2"/>
</dbReference>
<reference evidence="3 4" key="1">
    <citation type="submission" date="2019-08" db="EMBL/GenBank/DDBJ databases">
        <title>In-depth cultivation of the pig gut microbiome towards novel bacterial diversity and tailored functional studies.</title>
        <authorList>
            <person name="Wylensek D."/>
            <person name="Hitch T.C.A."/>
            <person name="Clavel T."/>
        </authorList>
    </citation>
    <scope>NUCLEOTIDE SEQUENCE [LARGE SCALE GENOMIC DNA]</scope>
    <source>
        <strain evidence="3 4">WCA-470BD-2E</strain>
    </source>
</reference>
<dbReference type="NCBIfam" id="TIGR00254">
    <property type="entry name" value="GGDEF"/>
    <property type="match status" value="2"/>
</dbReference>
<dbReference type="InterPro" id="IPR035965">
    <property type="entry name" value="PAS-like_dom_sf"/>
</dbReference>
<dbReference type="Pfam" id="PF00563">
    <property type="entry name" value="EAL"/>
    <property type="match status" value="1"/>
</dbReference>
<feature type="domain" description="GGDEF" evidence="2">
    <location>
        <begin position="857"/>
        <end position="988"/>
    </location>
</feature>
<dbReference type="Gene3D" id="3.20.20.450">
    <property type="entry name" value="EAL domain"/>
    <property type="match status" value="1"/>
</dbReference>
<dbReference type="InterPro" id="IPR000014">
    <property type="entry name" value="PAS"/>
</dbReference>
<dbReference type="SMART" id="SM00091">
    <property type="entry name" value="PAS"/>
    <property type="match status" value="1"/>
</dbReference>
<dbReference type="Gene3D" id="3.30.450.20">
    <property type="entry name" value="PAS domain"/>
    <property type="match status" value="1"/>
</dbReference>
<dbReference type="CDD" id="cd01949">
    <property type="entry name" value="GGDEF"/>
    <property type="match status" value="1"/>
</dbReference>
<dbReference type="PANTHER" id="PTHR44757">
    <property type="entry name" value="DIGUANYLATE CYCLASE DGCP"/>
    <property type="match status" value="1"/>
</dbReference>
<dbReference type="PANTHER" id="PTHR44757:SF2">
    <property type="entry name" value="BIOFILM ARCHITECTURE MAINTENANCE PROTEIN MBAA"/>
    <property type="match status" value="1"/>
</dbReference>
<dbReference type="Pfam" id="PF00990">
    <property type="entry name" value="GGDEF"/>
    <property type="match status" value="2"/>
</dbReference>
<dbReference type="InterPro" id="IPR035919">
    <property type="entry name" value="EAL_sf"/>
</dbReference>
<dbReference type="InterPro" id="IPR052155">
    <property type="entry name" value="Biofilm_reg_signaling"/>
</dbReference>
<name>A0A844FQR9_9LACO</name>
<evidence type="ECO:0000259" key="2">
    <source>
        <dbReference type="PROSITE" id="PS50887"/>
    </source>
</evidence>
<dbReference type="InterPro" id="IPR013656">
    <property type="entry name" value="PAS_4"/>
</dbReference>
<dbReference type="InterPro" id="IPR029787">
    <property type="entry name" value="Nucleotide_cyclase"/>
</dbReference>
<comment type="caution">
    <text evidence="3">The sequence shown here is derived from an EMBL/GenBank/DDBJ whole genome shotgun (WGS) entry which is preliminary data.</text>
</comment>
<dbReference type="InterPro" id="IPR001633">
    <property type="entry name" value="EAL_dom"/>
</dbReference>